<dbReference type="InterPro" id="IPR056337">
    <property type="entry name" value="LHD_YVC1"/>
</dbReference>
<feature type="transmembrane region" description="Helical" evidence="2">
    <location>
        <begin position="362"/>
        <end position="385"/>
    </location>
</feature>
<sequence>MRAGKVRLRTRRGGGQEQLPARVVELIIAVTLWFKPGSHLSSMENGVQERQPLLSRESIEATPVYPIIHMIRQDIIALTAPDLTYTLIHPLLEKYCNIQRAHNNLSVVFCLLLNRIHFIRDDNIVTSAVSASRATLCEILAIRVLRDFAENMMDLALILTTSWPVYSGASHEALEHGREEFVDFDPEERVGNAIEMAIVGKAKRFIKSTSCQKVIDAIWSLKVPAIRSVLEYINFLILFVLFIIAIEQNDPERINLAEADFAGRMGSTRLLVSFSIHCQARQYRARLTVATYCCYAFLSVYGVYYDRQHPLSCFDVAVYRLPDPAARSTGVDCLALIACMMFPRLAFVTLKNNLMVLSLRAMIMQFAILMMIAAFCFCGFLYALWTLSRNQAESHPPSTIAWWMLDLWFGLDASGFDESTHFHPIFGPILMVTYACLSNTLLLTGPSTFWNCAEPSRSCRIHSPQSMKMQLQSQAMFRKAVSTIEGVKADSLFSYQPPINLIALCVMLPASYVLSPRWFHKVNVFMIRHADELPRTAYDRIPFSKDLLVQTATLISRVFEIEDDLLESALARGEVPVTAHHVSKPPPSPPHRPPTTTPPNGVSPPGQRNRVASLLHRGTEAAQSFTSPLAQIFQPLVIDDGGIPEDEAISLGPPVTQSQAQSHSYPNTLAPPPAGVSYGPAYRRRLSSMHVRDASGRAQLQAHARRSSETPRMMFPLSDDPFSTSPDEHSLSASPDHRTPSTGSLPTAEDVEENKDMPIMRRLDEMDARQKRIEEMLQILVRK</sequence>
<feature type="compositionally biased region" description="Pro residues" evidence="1">
    <location>
        <begin position="584"/>
        <end position="597"/>
    </location>
</feature>
<feature type="region of interest" description="Disordered" evidence="1">
    <location>
        <begin position="578"/>
        <end position="609"/>
    </location>
</feature>
<dbReference type="PANTHER" id="PTHR35859:SF1">
    <property type="entry name" value="NONSELECTIVE CATION CHANNEL PROTEIN"/>
    <property type="match status" value="1"/>
</dbReference>
<comment type="caution">
    <text evidence="5">The sequence shown here is derived from an EMBL/GenBank/DDBJ whole genome shotgun (WGS) entry which is preliminary data.</text>
</comment>
<keyword evidence="2" id="KW-1133">Transmembrane helix</keyword>
<feature type="domain" description="YVC1 N-terminal linker helical" evidence="3">
    <location>
        <begin position="96"/>
        <end position="220"/>
    </location>
</feature>
<feature type="compositionally biased region" description="Polar residues" evidence="1">
    <location>
        <begin position="655"/>
        <end position="667"/>
    </location>
</feature>
<keyword evidence="2" id="KW-0472">Membrane</keyword>
<evidence type="ECO:0000313" key="5">
    <source>
        <dbReference type="EMBL" id="CAK5267815.1"/>
    </source>
</evidence>
<proteinExistence type="predicted"/>
<evidence type="ECO:0000259" key="3">
    <source>
        <dbReference type="Pfam" id="PF23190"/>
    </source>
</evidence>
<dbReference type="InterPro" id="IPR056336">
    <property type="entry name" value="YVC1_C"/>
</dbReference>
<protein>
    <recommendedName>
        <fullName evidence="7">Receptor-activated Ca2+-permeable cation channel</fullName>
    </recommendedName>
</protein>
<evidence type="ECO:0008006" key="7">
    <source>
        <dbReference type="Google" id="ProtNLM"/>
    </source>
</evidence>
<evidence type="ECO:0000256" key="1">
    <source>
        <dbReference type="SAM" id="MobiDB-lite"/>
    </source>
</evidence>
<gene>
    <name evidence="5" type="ORF">MYCIT1_LOCUS10653</name>
</gene>
<evidence type="ECO:0000259" key="4">
    <source>
        <dbReference type="Pfam" id="PF23317"/>
    </source>
</evidence>
<evidence type="ECO:0000313" key="6">
    <source>
        <dbReference type="Proteomes" id="UP001295794"/>
    </source>
</evidence>
<feature type="transmembrane region" description="Helical" evidence="2">
    <location>
        <begin position="229"/>
        <end position="246"/>
    </location>
</feature>
<keyword evidence="6" id="KW-1185">Reference proteome</keyword>
<feature type="transmembrane region" description="Helical" evidence="2">
    <location>
        <begin position="287"/>
        <end position="305"/>
    </location>
</feature>
<reference evidence="5" key="1">
    <citation type="submission" date="2023-11" db="EMBL/GenBank/DDBJ databases">
        <authorList>
            <person name="De Vega J J."/>
            <person name="De Vega J J."/>
        </authorList>
    </citation>
    <scope>NUCLEOTIDE SEQUENCE</scope>
</reference>
<dbReference type="AlphaFoldDB" id="A0AAD2H4B0"/>
<dbReference type="InterPro" id="IPR052971">
    <property type="entry name" value="TRP_calcium_channel"/>
</dbReference>
<organism evidence="5 6">
    <name type="scientific">Mycena citricolor</name>
    <dbReference type="NCBI Taxonomy" id="2018698"/>
    <lineage>
        <taxon>Eukaryota</taxon>
        <taxon>Fungi</taxon>
        <taxon>Dikarya</taxon>
        <taxon>Basidiomycota</taxon>
        <taxon>Agaricomycotina</taxon>
        <taxon>Agaricomycetes</taxon>
        <taxon>Agaricomycetidae</taxon>
        <taxon>Agaricales</taxon>
        <taxon>Marasmiineae</taxon>
        <taxon>Mycenaceae</taxon>
        <taxon>Mycena</taxon>
    </lineage>
</organism>
<feature type="domain" description="Calcium channel YVC1-like C-terminal transmembrane" evidence="4">
    <location>
        <begin position="331"/>
        <end position="529"/>
    </location>
</feature>
<dbReference type="Proteomes" id="UP001295794">
    <property type="component" value="Unassembled WGS sequence"/>
</dbReference>
<evidence type="ECO:0000256" key="2">
    <source>
        <dbReference type="SAM" id="Phobius"/>
    </source>
</evidence>
<dbReference type="PANTHER" id="PTHR35859">
    <property type="entry name" value="NONSELECTIVE CATION CHANNEL PROTEIN"/>
    <property type="match status" value="1"/>
</dbReference>
<feature type="region of interest" description="Disordered" evidence="1">
    <location>
        <begin position="644"/>
        <end position="762"/>
    </location>
</feature>
<keyword evidence="2" id="KW-0812">Transmembrane</keyword>
<dbReference type="EMBL" id="CAVNYO010000135">
    <property type="protein sequence ID" value="CAK5267815.1"/>
    <property type="molecule type" value="Genomic_DNA"/>
</dbReference>
<accession>A0AAD2H4B0</accession>
<name>A0AAD2H4B0_9AGAR</name>
<feature type="transmembrane region" description="Helical" evidence="2">
    <location>
        <begin position="325"/>
        <end position="350"/>
    </location>
</feature>
<dbReference type="Pfam" id="PF23317">
    <property type="entry name" value="YVC1_C"/>
    <property type="match status" value="1"/>
</dbReference>
<feature type="compositionally biased region" description="Basic and acidic residues" evidence="1">
    <location>
        <begin position="726"/>
        <end position="739"/>
    </location>
</feature>
<dbReference type="Pfam" id="PF23190">
    <property type="entry name" value="LHD_TRPY1"/>
    <property type="match status" value="1"/>
</dbReference>